<feature type="compositionally biased region" description="Pro residues" evidence="1">
    <location>
        <begin position="230"/>
        <end position="244"/>
    </location>
</feature>
<feature type="transmembrane region" description="Helical" evidence="2">
    <location>
        <begin position="353"/>
        <end position="377"/>
    </location>
</feature>
<sequence>MASGPHDPRSREWPPDDDGVPDGTARPPRSQEPQEPPPTIQHTPPGPSDDRTRGLPLSSPWMSPPFAAPAPDDEDPPRSPGERRRPYTQPYGPRLPAPAGPGGSEPPARADSDPSSSDPSSSDPSSSGPSGAPDDAGTSAGTPAQPEAPAAAPGLRRRAVNRPDLLVASGPPGGPGAPVRAVPGDPAVPAGSEPVRDPGPVSGSGPVREPGPVRGPVRPPDAELVWPIRAPEPAPGPPAAPAPAEPEERRDGPRAPYGLRREGDGPPPAHDRDEPPAPYAQDGPDDPHEQDDFEPVRRVGRPPGGRPARPDLLVAQGPPRRRGPNGGRHHRSATAPSAVRRSSPARSRRGRGLVIPFLMVLVLTAAVGGGLVLWGWVSSPFATGLRLVGDDFRLGDTAFVSPIAGHGDGSNQVLNDIASVGSTTVAVGSDTTSPVPRPLFLVSQDEGATWGLGEVTGPVGREGAPTTVGLVAGGDGRWLAVGTEPFTTAPGLWTSADGRSWTAVDPGGLTAFETGGQIMDLARTSSGFVAVGATFLDDGAYGAAAWTSQDGRSWTRVEARDLGASVRGLQAVAARGDAVVALADPAEGGSGAVVLRSGDGGRSWLRAGKPLDGVTPRAGSLAAEGGGFVLVPLQQRDAKGEVRVYCSANGGTWDRCGTITGLDPQGSGVRRLASSAAGVAAVAESGPERYAVYTSGDGRDWTGTTELGEVSGTLRALAISDAGTLVAGGDRRAVGEDNRLVLLTAPKGGQARPVDLDAIAGLNRAARETARVAAAEEGGFVAVGTASGDAAIWTSEDGAEWRAGGPAQIFGGEYRQALSDVVHGRRGWLAVGGTMSGVASTEPLLVTSADGRNWRRVPVMGPLGRRDGHDSLAAHAVAAGRSGYVLAGEERGPASVTPVLWFSADLKRYTRVARLPSGGAGVRLRDVSPTSSGYMAVGGSGTAGRETGVVWVSADGVTWTARKPVLPEGASSADLRHVVTYGGQVVAAGVAETGQGPRAFAAVSRDNGATWRMAWLPADRAAAVQDLAATPEGVVAVGWQGEPGAGDSAAWTSEDGLSWQRHTPTQGRLAGEGAQALGAVAVSGDQVVALGRSTTYDADHLILWRSTLAAGR</sequence>
<dbReference type="AlphaFoldDB" id="A0A841CZL6"/>
<name>A0A841CZL6_PLAVE</name>
<feature type="compositionally biased region" description="Low complexity" evidence="1">
    <location>
        <begin position="177"/>
        <end position="191"/>
    </location>
</feature>
<feature type="region of interest" description="Disordered" evidence="1">
    <location>
        <begin position="1"/>
        <end position="346"/>
    </location>
</feature>
<keyword evidence="2" id="KW-0812">Transmembrane</keyword>
<feature type="compositionally biased region" description="Low complexity" evidence="1">
    <location>
        <begin position="333"/>
        <end position="345"/>
    </location>
</feature>
<feature type="compositionally biased region" description="Basic and acidic residues" evidence="1">
    <location>
        <begin position="246"/>
        <end position="275"/>
    </location>
</feature>
<feature type="compositionally biased region" description="Basic and acidic residues" evidence="1">
    <location>
        <begin position="1"/>
        <end position="14"/>
    </location>
</feature>
<dbReference type="CDD" id="cd15482">
    <property type="entry name" value="Sialidase_non-viral"/>
    <property type="match status" value="1"/>
</dbReference>
<dbReference type="RefSeq" id="WP_184940645.1">
    <property type="nucleotide sequence ID" value="NZ_JACHJJ010000005.1"/>
</dbReference>
<evidence type="ECO:0000256" key="2">
    <source>
        <dbReference type="SAM" id="Phobius"/>
    </source>
</evidence>
<evidence type="ECO:0000256" key="1">
    <source>
        <dbReference type="SAM" id="MobiDB-lite"/>
    </source>
</evidence>
<keyword evidence="4" id="KW-1185">Reference proteome</keyword>
<organism evidence="3 4">
    <name type="scientific">Planomonospora venezuelensis</name>
    <dbReference type="NCBI Taxonomy" id="1999"/>
    <lineage>
        <taxon>Bacteria</taxon>
        <taxon>Bacillati</taxon>
        <taxon>Actinomycetota</taxon>
        <taxon>Actinomycetes</taxon>
        <taxon>Streptosporangiales</taxon>
        <taxon>Streptosporangiaceae</taxon>
        <taxon>Planomonospora</taxon>
    </lineage>
</organism>
<gene>
    <name evidence="3" type="ORF">FHS22_002178</name>
</gene>
<feature type="compositionally biased region" description="Pro residues" evidence="1">
    <location>
        <begin position="34"/>
        <end position="47"/>
    </location>
</feature>
<feature type="compositionally biased region" description="Basic and acidic residues" evidence="1">
    <location>
        <begin position="76"/>
        <end position="85"/>
    </location>
</feature>
<keyword evidence="2" id="KW-0472">Membrane</keyword>
<dbReference type="EMBL" id="JACHJJ010000005">
    <property type="protein sequence ID" value="MBB5962910.1"/>
    <property type="molecule type" value="Genomic_DNA"/>
</dbReference>
<feature type="compositionally biased region" description="Basic residues" evidence="1">
    <location>
        <begin position="319"/>
        <end position="332"/>
    </location>
</feature>
<proteinExistence type="predicted"/>
<evidence type="ECO:0000313" key="4">
    <source>
        <dbReference type="Proteomes" id="UP000562352"/>
    </source>
</evidence>
<keyword evidence="2" id="KW-1133">Transmembrane helix</keyword>
<evidence type="ECO:0000313" key="3">
    <source>
        <dbReference type="EMBL" id="MBB5962910.1"/>
    </source>
</evidence>
<feature type="compositionally biased region" description="Low complexity" evidence="1">
    <location>
        <begin position="105"/>
        <end position="154"/>
    </location>
</feature>
<accession>A0A841CZL6</accession>
<dbReference type="Proteomes" id="UP000562352">
    <property type="component" value="Unassembled WGS sequence"/>
</dbReference>
<reference evidence="3 4" key="1">
    <citation type="submission" date="2020-08" db="EMBL/GenBank/DDBJ databases">
        <title>Genomic Encyclopedia of Type Strains, Phase III (KMG-III): the genomes of soil and plant-associated and newly described type strains.</title>
        <authorList>
            <person name="Whitman W."/>
        </authorList>
    </citation>
    <scope>NUCLEOTIDE SEQUENCE [LARGE SCALE GENOMIC DNA]</scope>
    <source>
        <strain evidence="3 4">CECT 3303</strain>
    </source>
</reference>
<feature type="compositionally biased region" description="Low complexity" evidence="1">
    <location>
        <begin position="198"/>
        <end position="216"/>
    </location>
</feature>
<dbReference type="SUPFAM" id="SSF110296">
    <property type="entry name" value="Oligoxyloglucan reducing end-specific cellobiohydrolase"/>
    <property type="match status" value="1"/>
</dbReference>
<dbReference type="SUPFAM" id="SSF50939">
    <property type="entry name" value="Sialidases"/>
    <property type="match status" value="2"/>
</dbReference>
<dbReference type="InterPro" id="IPR036278">
    <property type="entry name" value="Sialidase_sf"/>
</dbReference>
<protein>
    <submittedName>
        <fullName evidence="3">Uncharacterized protein</fullName>
    </submittedName>
</protein>
<comment type="caution">
    <text evidence="3">The sequence shown here is derived from an EMBL/GenBank/DDBJ whole genome shotgun (WGS) entry which is preliminary data.</text>
</comment>